<dbReference type="CDD" id="cd01767">
    <property type="entry name" value="UBX"/>
    <property type="match status" value="1"/>
</dbReference>
<proteinExistence type="predicted"/>
<dbReference type="PROSITE" id="PS50033">
    <property type="entry name" value="UBX"/>
    <property type="match status" value="1"/>
</dbReference>
<dbReference type="Pfam" id="PF14555">
    <property type="entry name" value="UBA_4"/>
    <property type="match status" value="1"/>
</dbReference>
<dbReference type="SUPFAM" id="SSF54236">
    <property type="entry name" value="Ubiquitin-like"/>
    <property type="match status" value="1"/>
</dbReference>
<gene>
    <name evidence="3" type="primary">PLEST008590</name>
    <name evidence="3" type="ORF">PLESTB_000441300</name>
</gene>
<feature type="compositionally biased region" description="Gly residues" evidence="1">
    <location>
        <begin position="52"/>
        <end position="70"/>
    </location>
</feature>
<dbReference type="GO" id="GO:0005634">
    <property type="term" value="C:nucleus"/>
    <property type="evidence" value="ECO:0007669"/>
    <property type="project" value="TreeGrafter"/>
</dbReference>
<evidence type="ECO:0000313" key="4">
    <source>
        <dbReference type="Proteomes" id="UP001165080"/>
    </source>
</evidence>
<accession>A0A9W6BG60</accession>
<dbReference type="InterPro" id="IPR050730">
    <property type="entry name" value="UBX_domain-protein"/>
</dbReference>
<name>A0A9W6BG60_9CHLO</name>
<dbReference type="PANTHER" id="PTHR23322:SF6">
    <property type="entry name" value="UBX DOMAIN-CONTAINING PROTEIN 7"/>
    <property type="match status" value="1"/>
</dbReference>
<dbReference type="InterPro" id="IPR003903">
    <property type="entry name" value="UIM_dom"/>
</dbReference>
<dbReference type="SMART" id="SM00594">
    <property type="entry name" value="UAS"/>
    <property type="match status" value="1"/>
</dbReference>
<keyword evidence="4" id="KW-1185">Reference proteome</keyword>
<sequence length="527" mass="53102">MADSGGDLVAEFISITGSDDGTAIQMLEAANFNLEEAVQLFFAAEGHVGGGASSTGAAAGGGSAAAGGAGRQRSGAGPVGGHLDDDGVRAPLPTKVERLYGDDFDPRAMYQYHGLSGRPPPAQVDVFRDFRAETAAAAAAAAAAGSQAPSAAAAGSGALAGTAGGGGTQGLSDLFKLPADLVFSGNAQLAKARAATEGKWLLLNVQSATEFASHRLNRDTWSHEALKEVLKGTFVFYQTHENSPDGRELIKAYRLDSLAASTGGSVCPAILVVDPLTGAQMWHRSGFIDAEKLMEELVPFMDHGPLDAGASNLAQTNMKRKAAGTAAAAAAAAAAGAGSGGAAGGRTGAPLTEDEELALAIAMSMERGGEGGADAAGASPMDQGGDEEGGDAGLEDLDEAAIWEQIQAAERAQGAKAEASGQKGKSPEELAAEALARVPAEPPEGDPEAVRVALRMPDGTRVTRRFRSSEPVRVLFDFGVAHVPEAAAGRSLVISHAMPGGQALTDPEQSLGAAGVAGAMLAIKLAD</sequence>
<organism evidence="3 4">
    <name type="scientific">Pleodorina starrii</name>
    <dbReference type="NCBI Taxonomy" id="330485"/>
    <lineage>
        <taxon>Eukaryota</taxon>
        <taxon>Viridiplantae</taxon>
        <taxon>Chlorophyta</taxon>
        <taxon>core chlorophytes</taxon>
        <taxon>Chlorophyceae</taxon>
        <taxon>CS clade</taxon>
        <taxon>Chlamydomonadales</taxon>
        <taxon>Volvocaceae</taxon>
        <taxon>Pleodorina</taxon>
    </lineage>
</organism>
<feature type="domain" description="UBX" evidence="2">
    <location>
        <begin position="445"/>
        <end position="524"/>
    </location>
</feature>
<dbReference type="GO" id="GO:0043130">
    <property type="term" value="F:ubiquitin binding"/>
    <property type="evidence" value="ECO:0007669"/>
    <property type="project" value="TreeGrafter"/>
</dbReference>
<dbReference type="InterPro" id="IPR001012">
    <property type="entry name" value="UBX_dom"/>
</dbReference>
<dbReference type="CDD" id="cd02958">
    <property type="entry name" value="UAS"/>
    <property type="match status" value="1"/>
</dbReference>
<feature type="compositionally biased region" description="Acidic residues" evidence="1">
    <location>
        <begin position="384"/>
        <end position="393"/>
    </location>
</feature>
<dbReference type="SUPFAM" id="SSF46934">
    <property type="entry name" value="UBA-like"/>
    <property type="match status" value="1"/>
</dbReference>
<dbReference type="InterPro" id="IPR006577">
    <property type="entry name" value="UAS"/>
</dbReference>
<feature type="region of interest" description="Disordered" evidence="1">
    <location>
        <begin position="52"/>
        <end position="90"/>
    </location>
</feature>
<dbReference type="InterPro" id="IPR029071">
    <property type="entry name" value="Ubiquitin-like_domsf"/>
</dbReference>
<comment type="caution">
    <text evidence="3">The sequence shown here is derived from an EMBL/GenBank/DDBJ whole genome shotgun (WGS) entry which is preliminary data.</text>
</comment>
<protein>
    <recommendedName>
        <fullName evidence="2">UBX domain-containing protein</fullName>
    </recommendedName>
</protein>
<dbReference type="Gene3D" id="3.40.30.10">
    <property type="entry name" value="Glutaredoxin"/>
    <property type="match status" value="1"/>
</dbReference>
<dbReference type="EMBL" id="BRXU01000004">
    <property type="protein sequence ID" value="GLC50871.1"/>
    <property type="molecule type" value="Genomic_DNA"/>
</dbReference>
<reference evidence="3 4" key="1">
    <citation type="journal article" date="2023" name="Commun. Biol.">
        <title>Reorganization of the ancestral sex-determining regions during the evolution of trioecy in Pleodorina starrii.</title>
        <authorList>
            <person name="Takahashi K."/>
            <person name="Suzuki S."/>
            <person name="Kawai-Toyooka H."/>
            <person name="Yamamoto K."/>
            <person name="Hamaji T."/>
            <person name="Ootsuki R."/>
            <person name="Yamaguchi H."/>
            <person name="Kawachi M."/>
            <person name="Higashiyama T."/>
            <person name="Nozaki H."/>
        </authorList>
    </citation>
    <scope>NUCLEOTIDE SEQUENCE [LARGE SCALE GENOMIC DNA]</scope>
    <source>
        <strain evidence="3 4">NIES-4479</strain>
    </source>
</reference>
<feature type="region of interest" description="Disordered" evidence="1">
    <location>
        <begin position="368"/>
        <end position="393"/>
    </location>
</feature>
<dbReference type="Gene3D" id="3.10.20.90">
    <property type="entry name" value="Phosphatidylinositol 3-kinase Catalytic Subunit, Chain A, domain 1"/>
    <property type="match status" value="1"/>
</dbReference>
<dbReference type="GO" id="GO:0043161">
    <property type="term" value="P:proteasome-mediated ubiquitin-dependent protein catabolic process"/>
    <property type="evidence" value="ECO:0007669"/>
    <property type="project" value="TreeGrafter"/>
</dbReference>
<evidence type="ECO:0000313" key="3">
    <source>
        <dbReference type="EMBL" id="GLC50871.1"/>
    </source>
</evidence>
<dbReference type="Pfam" id="PF13899">
    <property type="entry name" value="Thioredoxin_7"/>
    <property type="match status" value="1"/>
</dbReference>
<evidence type="ECO:0000256" key="1">
    <source>
        <dbReference type="SAM" id="MobiDB-lite"/>
    </source>
</evidence>
<dbReference type="CDD" id="cd14273">
    <property type="entry name" value="UBA_TAP-C_like"/>
    <property type="match status" value="1"/>
</dbReference>
<dbReference type="AlphaFoldDB" id="A0A9W6BG60"/>
<dbReference type="InterPro" id="IPR036249">
    <property type="entry name" value="Thioredoxin-like_sf"/>
</dbReference>
<feature type="region of interest" description="Disordered" evidence="1">
    <location>
        <begin position="410"/>
        <end position="429"/>
    </location>
</feature>
<dbReference type="Pfam" id="PF00789">
    <property type="entry name" value="UBX"/>
    <property type="match status" value="1"/>
</dbReference>
<feature type="compositionally biased region" description="Low complexity" evidence="1">
    <location>
        <begin position="410"/>
        <end position="419"/>
    </location>
</feature>
<dbReference type="PROSITE" id="PS50330">
    <property type="entry name" value="UIM"/>
    <property type="match status" value="1"/>
</dbReference>
<dbReference type="Proteomes" id="UP001165080">
    <property type="component" value="Unassembled WGS sequence"/>
</dbReference>
<dbReference type="InterPro" id="IPR009060">
    <property type="entry name" value="UBA-like_sf"/>
</dbReference>
<evidence type="ECO:0000259" key="2">
    <source>
        <dbReference type="PROSITE" id="PS50033"/>
    </source>
</evidence>
<dbReference type="PANTHER" id="PTHR23322">
    <property type="entry name" value="FAS-ASSOCIATED PROTEIN"/>
    <property type="match status" value="1"/>
</dbReference>
<dbReference type="Gene3D" id="1.10.8.10">
    <property type="entry name" value="DNA helicase RuvA subunit, C-terminal domain"/>
    <property type="match status" value="1"/>
</dbReference>
<dbReference type="SUPFAM" id="SSF52833">
    <property type="entry name" value="Thioredoxin-like"/>
    <property type="match status" value="1"/>
</dbReference>